<dbReference type="EMBL" id="QSIO01000004">
    <property type="protein sequence ID" value="RHC93819.1"/>
    <property type="molecule type" value="Genomic_DNA"/>
</dbReference>
<reference evidence="6 7" key="1">
    <citation type="submission" date="2018-08" db="EMBL/GenBank/DDBJ databases">
        <title>A genome reference for cultivated species of the human gut microbiota.</title>
        <authorList>
            <person name="Zou Y."/>
            <person name="Xue W."/>
            <person name="Luo G."/>
        </authorList>
    </citation>
    <scope>NUCLEOTIDE SEQUENCE [LARGE SCALE GENOMIC DNA]</scope>
    <source>
        <strain evidence="6 7">AM33-3BH</strain>
    </source>
</reference>
<dbReference type="PANTHER" id="PTHR33375">
    <property type="entry name" value="CHROMOSOME-PARTITIONING PROTEIN PARB-RELATED"/>
    <property type="match status" value="1"/>
</dbReference>
<dbReference type="Gene3D" id="3.90.1530.30">
    <property type="match status" value="1"/>
</dbReference>
<keyword evidence="4" id="KW-0238">DNA-binding</keyword>
<dbReference type="FunFam" id="3.90.1530.30:FF:000001">
    <property type="entry name" value="Chromosome partitioning protein ParB"/>
    <property type="match status" value="1"/>
</dbReference>
<evidence type="ECO:0000313" key="6">
    <source>
        <dbReference type="EMBL" id="RHC93819.1"/>
    </source>
</evidence>
<dbReference type="Proteomes" id="UP000285773">
    <property type="component" value="Unassembled WGS sequence"/>
</dbReference>
<comment type="caution">
    <text evidence="6">The sequence shown here is derived from an EMBL/GenBank/DDBJ whole genome shotgun (WGS) entry which is preliminary data.</text>
</comment>
<dbReference type="SUPFAM" id="SSF109709">
    <property type="entry name" value="KorB DNA-binding domain-like"/>
    <property type="match status" value="1"/>
</dbReference>
<accession>A0A414CFN5</accession>
<dbReference type="Pfam" id="PF23552">
    <property type="entry name" value="ParB_C"/>
    <property type="match status" value="1"/>
</dbReference>
<organism evidence="6 7">
    <name type="scientific">Streptococcus parasanguinis</name>
    <dbReference type="NCBI Taxonomy" id="1318"/>
    <lineage>
        <taxon>Bacteria</taxon>
        <taxon>Bacillati</taxon>
        <taxon>Bacillota</taxon>
        <taxon>Bacilli</taxon>
        <taxon>Lactobacillales</taxon>
        <taxon>Streptococcaceae</taxon>
        <taxon>Streptococcus</taxon>
    </lineage>
</organism>
<dbReference type="InterPro" id="IPR036086">
    <property type="entry name" value="ParB/Sulfiredoxin_sf"/>
</dbReference>
<evidence type="ECO:0000256" key="3">
    <source>
        <dbReference type="ARBA" id="ARBA00022829"/>
    </source>
</evidence>
<dbReference type="AlphaFoldDB" id="A0A414CFN5"/>
<evidence type="ECO:0000256" key="1">
    <source>
        <dbReference type="ARBA" id="ARBA00004453"/>
    </source>
</evidence>
<dbReference type="FunFam" id="1.10.10.2830:FF:000001">
    <property type="entry name" value="Chromosome partitioning protein ParB"/>
    <property type="match status" value="1"/>
</dbReference>
<dbReference type="NCBIfam" id="TIGR00180">
    <property type="entry name" value="parB_part"/>
    <property type="match status" value="1"/>
</dbReference>
<comment type="subcellular location">
    <subcellularLocation>
        <location evidence="1">Cytoplasm</location>
        <location evidence="1">Nucleoid</location>
    </subcellularLocation>
</comment>
<dbReference type="RefSeq" id="WP_118096225.1">
    <property type="nucleotide sequence ID" value="NZ_QSIO01000004.1"/>
</dbReference>
<dbReference type="GO" id="GO:0045881">
    <property type="term" value="P:positive regulation of sporulation resulting in formation of a cellular spore"/>
    <property type="evidence" value="ECO:0007669"/>
    <property type="project" value="TreeGrafter"/>
</dbReference>
<dbReference type="SUPFAM" id="SSF110849">
    <property type="entry name" value="ParB/Sulfiredoxin"/>
    <property type="match status" value="1"/>
</dbReference>
<dbReference type="PANTHER" id="PTHR33375:SF1">
    <property type="entry name" value="CHROMOSOME-PARTITIONING PROTEIN PARB-RELATED"/>
    <property type="match status" value="1"/>
</dbReference>
<dbReference type="InterPro" id="IPR041468">
    <property type="entry name" value="HTH_ParB/Spo0J"/>
</dbReference>
<protein>
    <submittedName>
        <fullName evidence="6">ParB/RepB/Spo0J family partition protein</fullName>
    </submittedName>
</protein>
<dbReference type="InterPro" id="IPR057240">
    <property type="entry name" value="ParB_dimer_C"/>
</dbReference>
<comment type="similarity">
    <text evidence="2">Belongs to the ParB family.</text>
</comment>
<dbReference type="GO" id="GO:0009295">
    <property type="term" value="C:nucleoid"/>
    <property type="evidence" value="ECO:0007669"/>
    <property type="project" value="UniProtKB-SubCell"/>
</dbReference>
<keyword evidence="3" id="KW-0159">Chromosome partition</keyword>
<dbReference type="GO" id="GO:0007059">
    <property type="term" value="P:chromosome segregation"/>
    <property type="evidence" value="ECO:0007669"/>
    <property type="project" value="UniProtKB-KW"/>
</dbReference>
<gene>
    <name evidence="6" type="ORF">DW820_09580</name>
</gene>
<dbReference type="Gene3D" id="1.10.10.2830">
    <property type="match status" value="1"/>
</dbReference>
<dbReference type="GO" id="GO:0005694">
    <property type="term" value="C:chromosome"/>
    <property type="evidence" value="ECO:0007669"/>
    <property type="project" value="TreeGrafter"/>
</dbReference>
<evidence type="ECO:0000256" key="4">
    <source>
        <dbReference type="ARBA" id="ARBA00023125"/>
    </source>
</evidence>
<dbReference type="CDD" id="cd16393">
    <property type="entry name" value="SPO0J_N"/>
    <property type="match status" value="1"/>
</dbReference>
<dbReference type="GO" id="GO:0003677">
    <property type="term" value="F:DNA binding"/>
    <property type="evidence" value="ECO:0007669"/>
    <property type="project" value="UniProtKB-KW"/>
</dbReference>
<dbReference type="InterPro" id="IPR004437">
    <property type="entry name" value="ParB/RepB/Spo0J"/>
</dbReference>
<evidence type="ECO:0000256" key="2">
    <source>
        <dbReference type="ARBA" id="ARBA00006295"/>
    </source>
</evidence>
<dbReference type="InterPro" id="IPR003115">
    <property type="entry name" value="ParB_N"/>
</dbReference>
<dbReference type="SMART" id="SM00470">
    <property type="entry name" value="ParB"/>
    <property type="match status" value="1"/>
</dbReference>
<evidence type="ECO:0000313" key="7">
    <source>
        <dbReference type="Proteomes" id="UP000285773"/>
    </source>
</evidence>
<dbReference type="Pfam" id="PF17762">
    <property type="entry name" value="HTH_ParB"/>
    <property type="match status" value="1"/>
</dbReference>
<dbReference type="InterPro" id="IPR050336">
    <property type="entry name" value="Chromosome_partition/occlusion"/>
</dbReference>
<name>A0A414CFN5_STRPA</name>
<sequence>MEKLEKIAVKDIRTNPFQPRKVFDQEKLEELAQSIKENGLIQPIIVRKSPIIGFELLAGERRFRASKIAGLELVPAIIKELTDQEMMRQAIIENLQREDLNPIEEAISYQKLVDHGYKHDQIAQFMGKSRPYISNMLRLLHLAPSVQEAVIQNDISSAHARVLVPLDEEEQRFWLERIKQDHLNVRTLENKISSKRKQKNKKAKESFLLEEEQRLKKILGTEVTIHSSSQNKGTIQISFSSLDEYQRIINSLK</sequence>
<proteinExistence type="inferred from homology"/>
<dbReference type="Pfam" id="PF02195">
    <property type="entry name" value="ParB_N"/>
    <property type="match status" value="1"/>
</dbReference>
<feature type="domain" description="ParB-like N-terminal" evidence="5">
    <location>
        <begin position="5"/>
        <end position="95"/>
    </location>
</feature>
<evidence type="ECO:0000259" key="5">
    <source>
        <dbReference type="SMART" id="SM00470"/>
    </source>
</evidence>